<accession>A0AAE9VWZ5</accession>
<keyword evidence="3" id="KW-1185">Reference proteome</keyword>
<feature type="compositionally biased region" description="Acidic residues" evidence="1">
    <location>
        <begin position="153"/>
        <end position="163"/>
    </location>
</feature>
<organism evidence="2 3">
    <name type="scientific">Denitrificimonas caeni</name>
    <dbReference type="NCBI Taxonomy" id="521720"/>
    <lineage>
        <taxon>Bacteria</taxon>
        <taxon>Pseudomonadati</taxon>
        <taxon>Pseudomonadota</taxon>
        <taxon>Gammaproteobacteria</taxon>
        <taxon>Pseudomonadales</taxon>
        <taxon>Pseudomonadaceae</taxon>
        <taxon>Denitrificimonas</taxon>
    </lineage>
</organism>
<name>A0AAE9VWZ5_9GAMM</name>
<dbReference type="Proteomes" id="UP001212189">
    <property type="component" value="Chromosome"/>
</dbReference>
<dbReference type="EMBL" id="CP114976">
    <property type="protein sequence ID" value="WBE26326.1"/>
    <property type="molecule type" value="Genomic_DNA"/>
</dbReference>
<protein>
    <submittedName>
        <fullName evidence="2">Metalloprotease CJM1_0395 family protein</fullName>
    </submittedName>
</protein>
<dbReference type="InterPro" id="IPR021973">
    <property type="entry name" value="SprA-related"/>
</dbReference>
<evidence type="ECO:0000313" key="3">
    <source>
        <dbReference type="Proteomes" id="UP001212189"/>
    </source>
</evidence>
<evidence type="ECO:0000313" key="2">
    <source>
        <dbReference type="EMBL" id="WBE26326.1"/>
    </source>
</evidence>
<keyword evidence="2" id="KW-0645">Protease</keyword>
<gene>
    <name evidence="2" type="ORF">O6P33_05745</name>
</gene>
<dbReference type="AlphaFoldDB" id="A0AAE9VWZ5"/>
<reference evidence="2 3" key="1">
    <citation type="submission" date="2022-12" db="EMBL/GenBank/DDBJ databases">
        <title>Coexistence and Characterization of a Novel Tigecycline Resistance gene tet(X) variant and blaNDM-1 in a Pseudomonas caeni Isolate of Chicken Origin.</title>
        <authorList>
            <person name="Lu X."/>
            <person name="Zhang L."/>
            <person name="Li R."/>
            <person name="Wang Z."/>
        </authorList>
    </citation>
    <scope>NUCLEOTIDE SEQUENCE [LARGE SCALE GENOMIC DNA]</scope>
    <source>
        <strain evidence="2 3">CE14</strain>
    </source>
</reference>
<keyword evidence="2" id="KW-0378">Hydrolase</keyword>
<feature type="region of interest" description="Disordered" evidence="1">
    <location>
        <begin position="134"/>
        <end position="176"/>
    </location>
</feature>
<dbReference type="Pfam" id="PF12118">
    <property type="entry name" value="SprA-related"/>
    <property type="match status" value="1"/>
</dbReference>
<dbReference type="KEGG" id="dce:O6P33_05745"/>
<dbReference type="RefSeq" id="WP_269819248.1">
    <property type="nucleotide sequence ID" value="NZ_CP114976.1"/>
</dbReference>
<evidence type="ECO:0000256" key="1">
    <source>
        <dbReference type="SAM" id="MobiDB-lite"/>
    </source>
</evidence>
<keyword evidence="2" id="KW-0482">Metalloprotease</keyword>
<sequence>MNISSVGHSFAAHSYTRRSEQGVAEQSADDKTSVVTAATLAPEQMKELQELKARDREVRAHEMAHLAAAGGLATSGATFTYQRGPDGASYAIGGEVKIDTSSGNNPEDTIRRAQIIRAAALAPAEPSGQDRAVAAKAAQMEAEARAEQASVDNDAEPELDAVDEVAQQNSAKGKVATAQYQNVAAEFKSDSQLNLQA</sequence>
<proteinExistence type="predicted"/>
<dbReference type="GO" id="GO:0008237">
    <property type="term" value="F:metallopeptidase activity"/>
    <property type="evidence" value="ECO:0007669"/>
    <property type="project" value="UniProtKB-KW"/>
</dbReference>